<dbReference type="PANTHER" id="PTHR30069">
    <property type="entry name" value="TONB-DEPENDENT OUTER MEMBRANE RECEPTOR"/>
    <property type="match status" value="1"/>
</dbReference>
<accession>A0AAU7DBI3</accession>
<name>A0AAU7CZZ7_9BACT</name>
<protein>
    <submittedName>
        <fullName evidence="9">TonB-dependent receptor</fullName>
    </submittedName>
</protein>
<dbReference type="AlphaFoldDB" id="A0AAU7CZZ7"/>
<evidence type="ECO:0000256" key="3">
    <source>
        <dbReference type="ARBA" id="ARBA00022452"/>
    </source>
</evidence>
<keyword evidence="5" id="KW-0472">Membrane</keyword>
<accession>A0AAU7CZZ7</accession>
<evidence type="ECO:0000259" key="8">
    <source>
        <dbReference type="Pfam" id="PF25183"/>
    </source>
</evidence>
<evidence type="ECO:0000256" key="2">
    <source>
        <dbReference type="ARBA" id="ARBA00022448"/>
    </source>
</evidence>
<evidence type="ECO:0000313" key="10">
    <source>
        <dbReference type="EMBL" id="XBH14522.1"/>
    </source>
</evidence>
<keyword evidence="7" id="KW-0732">Signal</keyword>
<keyword evidence="6" id="KW-0998">Cell outer membrane</keyword>
<evidence type="ECO:0000313" key="9">
    <source>
        <dbReference type="EMBL" id="XBH11093.1"/>
    </source>
</evidence>
<dbReference type="InterPro" id="IPR036942">
    <property type="entry name" value="Beta-barrel_TonB_sf"/>
</dbReference>
<dbReference type="Pfam" id="PF25183">
    <property type="entry name" value="OMP_b-brl_4"/>
    <property type="match status" value="1"/>
</dbReference>
<proteinExistence type="predicted"/>
<dbReference type="InterPro" id="IPR010917">
    <property type="entry name" value="TonB_rcpt_CS"/>
</dbReference>
<sequence length="1140" mass="122071">MRTKIFQYLAGCALTALLCVSPAFAQTVTGSITGVVSDSSGAVVPGAHVTALNTGTGVKTEVQTNSSGAYTIRFLPIGPYTVSVTAQGFSTQTVPQFSLEINQTAKVNASLTVGASDTKVEVEGSVAPILNTNDASLGITLSTNEIANIPLNGRNFSSVTLFQPGAVATDPQGMTGSNAIERSTYNNGIASINGNRNQANNYTLDGADQNEPQNNLIAYNPAPDSLQEVRVISANAPASYGNANGGAVVSILKSGTNQFHGSAYAYLENANLDANTWGNKHQTPIVPRNPYTQSIFGGTIGGPILHNKLFFFADYEGVRQHTGGLQIASVLPAAMRTGDFSALLNPPKNADGSFVYQPIQLYNTQNNFTPYANNQVPVVNPVAQFLFAHPEIYPLPNAAPTDGLLANNFQGPQRTFRVNNQGDVKIEWDPGNANKFTAFYAQSNANDSSSVLIPVFFPSANVYPTKLGGGSWIHTFSSAVVNEARVGFTRVRWDNSIPTDPSGLFGLTGNEKVGIPFGKQLYPGFSGQSFGASYVGTSANTQILRDNTFNYYDNLTWQRGKHLLSFGVQATRYQQNYLNASNFGFLGEFDYSGIFTSNPNVTAGGGGYSPADFILDRVAENKLGSTLGIVGNRQWRVAGYVQDDFKATSRLTLNFGLRYEYDQPWYEAHNKTANVLLSTGTVEYAGSVPADAAPGSIVCKTRACYNANYKQFMPRVGFAFQAAPRFVIRGGYGATSFFEGDAFNQRLTSSPPFALGSDLHATTPTNTTPGTPFRIEDGFTPQFSATSQYSVWPQNQQPAYIQQYSLTTEYELTNKMSLSVGYLGETGQHLADYRNANQLTLAQAAIVTNLPSGAPIPPSAVAPYTALVGQNGNLLVTESGAMMNYNGGQVTFRDRGTHNLEYTINYTFAKSMTNSSGNYGQPGINGSNGAYQDGYNGHADYGPSGQDIRHNLNAVGVYTLPFGRGQTYGGHMNRFLDLVAGGWKASGSLIDYSGLPITINGPGSSNTNSFGQSRANHYRKLVIKNRNIDHWFGTDPSAVGCSAGGDNGVCAYGASAPLTFGTAAIDTERAPGYLQIDGSAFKDFHITEGQAVGFRVDFFNLFNIASYGNPDNSVTDSNFGQISSVRSGPRQIQLSAHYTF</sequence>
<dbReference type="KEGG" id="epl:P4G45_05035"/>
<dbReference type="PROSITE" id="PS01156">
    <property type="entry name" value="TONB_DEPENDENT_REC_2"/>
    <property type="match status" value="1"/>
</dbReference>
<organism evidence="9">
    <name type="scientific">Edaphobacter paludis</name>
    <dbReference type="NCBI Taxonomy" id="3035702"/>
    <lineage>
        <taxon>Bacteria</taxon>
        <taxon>Pseudomonadati</taxon>
        <taxon>Acidobacteriota</taxon>
        <taxon>Terriglobia</taxon>
        <taxon>Terriglobales</taxon>
        <taxon>Acidobacteriaceae</taxon>
        <taxon>Edaphobacter</taxon>
    </lineage>
</organism>
<dbReference type="Pfam" id="PF13620">
    <property type="entry name" value="CarboxypepD_reg"/>
    <property type="match status" value="1"/>
</dbReference>
<evidence type="ECO:0000256" key="7">
    <source>
        <dbReference type="SAM" id="SignalP"/>
    </source>
</evidence>
<evidence type="ECO:0000256" key="5">
    <source>
        <dbReference type="ARBA" id="ARBA00023136"/>
    </source>
</evidence>
<feature type="signal peptide" evidence="7">
    <location>
        <begin position="1"/>
        <end position="25"/>
    </location>
</feature>
<keyword evidence="3" id="KW-1134">Transmembrane beta strand</keyword>
<evidence type="ECO:0000256" key="1">
    <source>
        <dbReference type="ARBA" id="ARBA00004571"/>
    </source>
</evidence>
<keyword evidence="2" id="KW-0813">Transport</keyword>
<dbReference type="InterPro" id="IPR057601">
    <property type="entry name" value="Oar-like_b-barrel"/>
</dbReference>
<comment type="subcellular location">
    <subcellularLocation>
        <location evidence="1">Cell outer membrane</location>
        <topology evidence="1">Multi-pass membrane protein</topology>
    </subcellularLocation>
</comment>
<dbReference type="GO" id="GO:0009279">
    <property type="term" value="C:cell outer membrane"/>
    <property type="evidence" value="ECO:0007669"/>
    <property type="project" value="UniProtKB-SubCell"/>
</dbReference>
<dbReference type="PANTHER" id="PTHR30069:SF46">
    <property type="entry name" value="OAR PROTEIN"/>
    <property type="match status" value="1"/>
</dbReference>
<dbReference type="RefSeq" id="WP_348268581.1">
    <property type="nucleotide sequence ID" value="NZ_CP121194.1"/>
</dbReference>
<feature type="domain" description="TonB-dependent transporter Oar-like beta-barrel" evidence="8">
    <location>
        <begin position="251"/>
        <end position="1133"/>
    </location>
</feature>
<evidence type="ECO:0000256" key="4">
    <source>
        <dbReference type="ARBA" id="ARBA00022692"/>
    </source>
</evidence>
<dbReference type="GO" id="GO:0044718">
    <property type="term" value="P:siderophore transmembrane transport"/>
    <property type="evidence" value="ECO:0007669"/>
    <property type="project" value="TreeGrafter"/>
</dbReference>
<dbReference type="GO" id="GO:0015344">
    <property type="term" value="F:siderophore uptake transmembrane transporter activity"/>
    <property type="evidence" value="ECO:0007669"/>
    <property type="project" value="TreeGrafter"/>
</dbReference>
<dbReference type="InterPro" id="IPR008969">
    <property type="entry name" value="CarboxyPept-like_regulatory"/>
</dbReference>
<reference evidence="9" key="1">
    <citation type="submission" date="2023-03" db="EMBL/GenBank/DDBJ databases">
        <title>Edaphobacter sp.</title>
        <authorList>
            <person name="Huber K.J."/>
            <person name="Papendorf J."/>
            <person name="Pilke C."/>
            <person name="Bunk B."/>
            <person name="Sproeer C."/>
            <person name="Pester M."/>
        </authorList>
    </citation>
    <scope>NUCLEOTIDE SEQUENCE</scope>
    <source>
        <strain evidence="9">DSM 109919</strain>
        <strain evidence="10">DSM 109920</strain>
    </source>
</reference>
<dbReference type="SUPFAM" id="SSF56935">
    <property type="entry name" value="Porins"/>
    <property type="match status" value="1"/>
</dbReference>
<dbReference type="SUPFAM" id="SSF49464">
    <property type="entry name" value="Carboxypeptidase regulatory domain-like"/>
    <property type="match status" value="1"/>
</dbReference>
<keyword evidence="9" id="KW-0675">Receptor</keyword>
<dbReference type="Gene3D" id="2.60.40.1120">
    <property type="entry name" value="Carboxypeptidase-like, regulatory domain"/>
    <property type="match status" value="1"/>
</dbReference>
<feature type="chain" id="PRO_5043288446" evidence="7">
    <location>
        <begin position="26"/>
        <end position="1140"/>
    </location>
</feature>
<dbReference type="EMBL" id="CP121194">
    <property type="protein sequence ID" value="XBH11093.1"/>
    <property type="molecule type" value="Genomic_DNA"/>
</dbReference>
<dbReference type="EMBL" id="CP121195">
    <property type="protein sequence ID" value="XBH14522.1"/>
    <property type="molecule type" value="Genomic_DNA"/>
</dbReference>
<keyword evidence="4" id="KW-0812">Transmembrane</keyword>
<gene>
    <name evidence="9" type="ORF">P4G45_05035</name>
    <name evidence="10" type="ORF">P8936_05000</name>
</gene>
<dbReference type="Gene3D" id="2.40.170.20">
    <property type="entry name" value="TonB-dependent receptor, beta-barrel domain"/>
    <property type="match status" value="1"/>
</dbReference>
<evidence type="ECO:0000256" key="6">
    <source>
        <dbReference type="ARBA" id="ARBA00023237"/>
    </source>
</evidence>
<dbReference type="InterPro" id="IPR039426">
    <property type="entry name" value="TonB-dep_rcpt-like"/>
</dbReference>